<evidence type="ECO:0000313" key="4">
    <source>
        <dbReference type="EMBL" id="PIO74557.1"/>
    </source>
</evidence>
<dbReference type="AlphaFoldDB" id="A0A2G9UWF2"/>
<evidence type="ECO:0000256" key="1">
    <source>
        <dbReference type="ARBA" id="ARBA00009336"/>
    </source>
</evidence>
<feature type="domain" description="GH18" evidence="3">
    <location>
        <begin position="1"/>
        <end position="147"/>
    </location>
</feature>
<dbReference type="PANTHER" id="PTHR46066:SF2">
    <property type="entry name" value="CHITINASE DOMAIN-CONTAINING PROTEIN 1"/>
    <property type="match status" value="1"/>
</dbReference>
<dbReference type="GO" id="GO:0070492">
    <property type="term" value="F:oligosaccharide binding"/>
    <property type="evidence" value="ECO:0007669"/>
    <property type="project" value="TreeGrafter"/>
</dbReference>
<dbReference type="Pfam" id="PF00704">
    <property type="entry name" value="Glyco_hydro_18"/>
    <property type="match status" value="1"/>
</dbReference>
<dbReference type="InterPro" id="IPR017853">
    <property type="entry name" value="GH"/>
</dbReference>
<evidence type="ECO:0000256" key="2">
    <source>
        <dbReference type="ARBA" id="ARBA00040976"/>
    </source>
</evidence>
<dbReference type="GO" id="GO:0012505">
    <property type="term" value="C:endomembrane system"/>
    <property type="evidence" value="ECO:0007669"/>
    <property type="project" value="TreeGrafter"/>
</dbReference>
<reference evidence="4 5" key="1">
    <citation type="submission" date="2015-09" db="EMBL/GenBank/DDBJ databases">
        <title>Draft genome of the parasitic nematode Teladorsagia circumcincta isolate WARC Sus (inbred).</title>
        <authorList>
            <person name="Mitreva M."/>
        </authorList>
    </citation>
    <scope>NUCLEOTIDE SEQUENCE [LARGE SCALE GENOMIC DNA]</scope>
    <source>
        <strain evidence="4 5">S</strain>
    </source>
</reference>
<accession>A0A2G9UWF2</accession>
<dbReference type="SUPFAM" id="SSF51445">
    <property type="entry name" value="(Trans)glycosidases"/>
    <property type="match status" value="1"/>
</dbReference>
<dbReference type="GO" id="GO:0005975">
    <property type="term" value="P:carbohydrate metabolic process"/>
    <property type="evidence" value="ECO:0007669"/>
    <property type="project" value="InterPro"/>
</dbReference>
<dbReference type="EMBL" id="KZ345255">
    <property type="protein sequence ID" value="PIO74557.1"/>
    <property type="molecule type" value="Genomic_DNA"/>
</dbReference>
<protein>
    <recommendedName>
        <fullName evidence="2">Chitinase domain-containing protein 1</fullName>
    </recommendedName>
</protein>
<proteinExistence type="inferred from homology"/>
<dbReference type="Proteomes" id="UP000230423">
    <property type="component" value="Unassembled WGS sequence"/>
</dbReference>
<keyword evidence="5" id="KW-1185">Reference proteome</keyword>
<gene>
    <name evidence="4" type="ORF">TELCIR_03435</name>
</gene>
<dbReference type="Gene3D" id="3.20.20.80">
    <property type="entry name" value="Glycosidases"/>
    <property type="match status" value="1"/>
</dbReference>
<dbReference type="InterPro" id="IPR001223">
    <property type="entry name" value="Glyco_hydro18_cat"/>
</dbReference>
<sequence length="147" mass="17091">MFTPAHLYALSENVDYIQIMTYDYRSDDITGVAPYNWVEQSLVAVLEHSPELGKYVMIGLNHYGYEFIGHSAQPIQFDRYIENLKRTDSKLEWDSKAKEHVLKFGDTQIYYPSLTSIEMRMNLAREYGVGVAVWDFGQGLNYFTQLL</sequence>
<organism evidence="4 5">
    <name type="scientific">Teladorsagia circumcincta</name>
    <name type="common">Brown stomach worm</name>
    <name type="synonym">Ostertagia circumcincta</name>
    <dbReference type="NCBI Taxonomy" id="45464"/>
    <lineage>
        <taxon>Eukaryota</taxon>
        <taxon>Metazoa</taxon>
        <taxon>Ecdysozoa</taxon>
        <taxon>Nematoda</taxon>
        <taxon>Chromadorea</taxon>
        <taxon>Rhabditida</taxon>
        <taxon>Rhabditina</taxon>
        <taxon>Rhabditomorpha</taxon>
        <taxon>Strongyloidea</taxon>
        <taxon>Trichostrongylidae</taxon>
        <taxon>Teladorsagia</taxon>
    </lineage>
</organism>
<evidence type="ECO:0000259" key="3">
    <source>
        <dbReference type="PROSITE" id="PS51910"/>
    </source>
</evidence>
<dbReference type="Gene3D" id="3.10.50.10">
    <property type="match status" value="1"/>
</dbReference>
<name>A0A2G9UWF2_TELCI</name>
<evidence type="ECO:0000313" key="5">
    <source>
        <dbReference type="Proteomes" id="UP000230423"/>
    </source>
</evidence>
<comment type="similarity">
    <text evidence="1">Belongs to the glycosyl hydrolase 18 family.</text>
</comment>
<dbReference type="PANTHER" id="PTHR46066">
    <property type="entry name" value="CHITINASE DOMAIN-CONTAINING PROTEIN 1 FAMILY MEMBER"/>
    <property type="match status" value="1"/>
</dbReference>
<dbReference type="OrthoDB" id="10254444at2759"/>
<dbReference type="PROSITE" id="PS51910">
    <property type="entry name" value="GH18_2"/>
    <property type="match status" value="1"/>
</dbReference>
<dbReference type="InterPro" id="IPR029070">
    <property type="entry name" value="Chitinase_insertion_sf"/>
</dbReference>